<comment type="similarity">
    <text evidence="2">Belongs to the AOR/FOR family.</text>
</comment>
<dbReference type="Pfam" id="PF01314">
    <property type="entry name" value="AFOR_C"/>
    <property type="match status" value="1"/>
</dbReference>
<dbReference type="SMART" id="SM00790">
    <property type="entry name" value="AFOR_N"/>
    <property type="match status" value="1"/>
</dbReference>
<dbReference type="AlphaFoldDB" id="A0A1F7RNI1"/>
<name>A0A1F7RNI1_9BACT</name>
<comment type="cofactor">
    <cofactor evidence="1">
        <name>[4Fe-4S] cluster</name>
        <dbReference type="ChEBI" id="CHEBI:49883"/>
    </cofactor>
</comment>
<organism evidence="10 11">
    <name type="scientific">Candidatus Schekmanbacteria bacterium GWA2_38_11</name>
    <dbReference type="NCBI Taxonomy" id="1817876"/>
    <lineage>
        <taxon>Bacteria</taxon>
        <taxon>Candidatus Schekmaniibacteriota</taxon>
    </lineage>
</organism>
<keyword evidence="4" id="KW-0479">Metal-binding</keyword>
<dbReference type="InterPro" id="IPR013984">
    <property type="entry name" value="Ald_Fedxn_OxRdtase_dom2"/>
</dbReference>
<dbReference type="EMBL" id="MGDB01000016">
    <property type="protein sequence ID" value="OGL43011.1"/>
    <property type="molecule type" value="Genomic_DNA"/>
</dbReference>
<dbReference type="Gene3D" id="1.10.599.10">
    <property type="entry name" value="Aldehyde Ferredoxin Oxidoreductase Protein, subunit A, domain 3"/>
    <property type="match status" value="1"/>
</dbReference>
<keyword evidence="6" id="KW-0408">Iron</keyword>
<evidence type="ECO:0000256" key="3">
    <source>
        <dbReference type="ARBA" id="ARBA00022485"/>
    </source>
</evidence>
<dbReference type="InterPro" id="IPR013985">
    <property type="entry name" value="Ald_Fedxn_OxRdtase_dom3"/>
</dbReference>
<sequence length="596" mass="64637">MKGWTGKILRVNLKNNKCTVEKLNEDIAKKYIGGRGIGSKMLLDEIDPKVDPLSPENKMFILTGPLTGTGSPCGARFMVITKSPQTGTIACSNSGGYWGPELKAAGYDGIILEGKADKPKYLWINNDKIELRDAGELWGMDTHETTRQVKAKTDARAKVACIGPAGEKLVLMAAIMNDLNRSAARSGVGAVMGSKNLKAIAVRGTKGFSVADGFRDVNVEISNLFKGDVAKGYGYFGTSMAVDYCNAVGIFPTNNYREGVFAGAPNINGQAIRDKILVRKRSCHGCVLGCARVTRVKEQGFEGSGEGPEYETIYAFGSTCKIDNINAVAKANYICNELGMDSISVGVTIATAMELYELGLIKEKDVGMELKFGDAKAMVELTRKTGLREGFGDLLALGSYRLAEKYGRPELSMTSKKMEISAYDPRGSKGMALTYSTNPRGGDHTRGATAFCEIFGIPKKVKSKIIEGKAELAMELQNLNAAIDSTGVCMFATVVVQHEPFVKLLSAATGLNFTMDDYVKAGERVWNVERLFNVKAGFSRKDDSLPPRILREPLSDGPAKGETVDLETMLDQYYKLRGWDNNGIPTEEKLKGLGIK</sequence>
<dbReference type="GO" id="GO:0009055">
    <property type="term" value="F:electron transfer activity"/>
    <property type="evidence" value="ECO:0007669"/>
    <property type="project" value="InterPro"/>
</dbReference>
<evidence type="ECO:0000256" key="8">
    <source>
        <dbReference type="ARBA" id="ARBA00049934"/>
    </source>
</evidence>
<dbReference type="GO" id="GO:0051539">
    <property type="term" value="F:4 iron, 4 sulfur cluster binding"/>
    <property type="evidence" value="ECO:0007669"/>
    <property type="project" value="UniProtKB-KW"/>
</dbReference>
<evidence type="ECO:0000256" key="2">
    <source>
        <dbReference type="ARBA" id="ARBA00011032"/>
    </source>
</evidence>
<keyword evidence="7" id="KW-0411">Iron-sulfur</keyword>
<dbReference type="InterPro" id="IPR051919">
    <property type="entry name" value="W-dependent_AOR"/>
</dbReference>
<dbReference type="InterPro" id="IPR036503">
    <property type="entry name" value="Ald_Fedxn_OxRdtase_N_sf"/>
</dbReference>
<dbReference type="PANTHER" id="PTHR30038:SF0">
    <property type="entry name" value="TUNGSTEN-CONTAINING ALDEHYDE FERREDOXIN OXIDOREDUCTASE"/>
    <property type="match status" value="1"/>
</dbReference>
<feature type="domain" description="Aldehyde ferredoxin oxidoreductase N-terminal" evidence="9">
    <location>
        <begin position="4"/>
        <end position="206"/>
    </location>
</feature>
<gene>
    <name evidence="10" type="ORF">A2042_01200</name>
</gene>
<evidence type="ECO:0000256" key="7">
    <source>
        <dbReference type="ARBA" id="ARBA00023014"/>
    </source>
</evidence>
<evidence type="ECO:0000259" key="9">
    <source>
        <dbReference type="SMART" id="SM00790"/>
    </source>
</evidence>
<evidence type="ECO:0000256" key="5">
    <source>
        <dbReference type="ARBA" id="ARBA00023002"/>
    </source>
</evidence>
<dbReference type="InterPro" id="IPR036021">
    <property type="entry name" value="Tungsten_al_ferr_oxy-like_C"/>
</dbReference>
<comment type="caution">
    <text evidence="10">The sequence shown here is derived from an EMBL/GenBank/DDBJ whole genome shotgun (WGS) entry which is preliminary data.</text>
</comment>
<evidence type="ECO:0000313" key="11">
    <source>
        <dbReference type="Proteomes" id="UP000178526"/>
    </source>
</evidence>
<proteinExistence type="inferred from homology"/>
<dbReference type="SUPFAM" id="SSF56228">
    <property type="entry name" value="Aldehyde ferredoxin oxidoreductase, N-terminal domain"/>
    <property type="match status" value="1"/>
</dbReference>
<evidence type="ECO:0000256" key="4">
    <source>
        <dbReference type="ARBA" id="ARBA00022723"/>
    </source>
</evidence>
<dbReference type="Gene3D" id="3.60.9.10">
    <property type="entry name" value="Aldehyde ferredoxin oxidoreductase, N-terminal domain"/>
    <property type="match status" value="1"/>
</dbReference>
<keyword evidence="3" id="KW-0004">4Fe-4S</keyword>
<dbReference type="PANTHER" id="PTHR30038">
    <property type="entry name" value="ALDEHYDE FERREDOXIN OXIDOREDUCTASE"/>
    <property type="match status" value="1"/>
</dbReference>
<comment type="cofactor">
    <cofactor evidence="8">
        <name>tungstopterin</name>
        <dbReference type="ChEBI" id="CHEBI:30402"/>
    </cofactor>
</comment>
<evidence type="ECO:0000313" key="10">
    <source>
        <dbReference type="EMBL" id="OGL43011.1"/>
    </source>
</evidence>
<reference evidence="10 11" key="1">
    <citation type="journal article" date="2016" name="Nat. Commun.">
        <title>Thousands of microbial genomes shed light on interconnected biogeochemical processes in an aquifer system.</title>
        <authorList>
            <person name="Anantharaman K."/>
            <person name="Brown C.T."/>
            <person name="Hug L.A."/>
            <person name="Sharon I."/>
            <person name="Castelle C.J."/>
            <person name="Probst A.J."/>
            <person name="Thomas B.C."/>
            <person name="Singh A."/>
            <person name="Wilkins M.J."/>
            <person name="Karaoz U."/>
            <person name="Brodie E.L."/>
            <person name="Williams K.H."/>
            <person name="Hubbard S.S."/>
            <person name="Banfield J.F."/>
        </authorList>
    </citation>
    <scope>NUCLEOTIDE SEQUENCE [LARGE SCALE GENOMIC DNA]</scope>
</reference>
<evidence type="ECO:0000256" key="1">
    <source>
        <dbReference type="ARBA" id="ARBA00001966"/>
    </source>
</evidence>
<evidence type="ECO:0000256" key="6">
    <source>
        <dbReference type="ARBA" id="ARBA00023004"/>
    </source>
</evidence>
<protein>
    <submittedName>
        <fullName evidence="10">Aldehyde ferredoxin oxidoreductase</fullName>
    </submittedName>
</protein>
<dbReference type="Gene3D" id="1.10.569.10">
    <property type="entry name" value="Aldehyde Ferredoxin Oxidoreductase Protein, subunit A, domain 2"/>
    <property type="match status" value="1"/>
</dbReference>
<dbReference type="GO" id="GO:0016625">
    <property type="term" value="F:oxidoreductase activity, acting on the aldehyde or oxo group of donors, iron-sulfur protein as acceptor"/>
    <property type="evidence" value="ECO:0007669"/>
    <property type="project" value="InterPro"/>
</dbReference>
<dbReference type="SUPFAM" id="SSF48310">
    <property type="entry name" value="Aldehyde ferredoxin oxidoreductase, C-terminal domains"/>
    <property type="match status" value="1"/>
</dbReference>
<dbReference type="InterPro" id="IPR001203">
    <property type="entry name" value="OxRdtase_Ald_Fedxn_C"/>
</dbReference>
<dbReference type="InterPro" id="IPR013983">
    <property type="entry name" value="Ald_Fedxn_OxRdtase_N"/>
</dbReference>
<dbReference type="Proteomes" id="UP000178526">
    <property type="component" value="Unassembled WGS sequence"/>
</dbReference>
<dbReference type="Pfam" id="PF02730">
    <property type="entry name" value="AFOR_N"/>
    <property type="match status" value="1"/>
</dbReference>
<accession>A0A1F7RNI1</accession>
<keyword evidence="5" id="KW-0560">Oxidoreductase</keyword>
<dbReference type="GO" id="GO:0046872">
    <property type="term" value="F:metal ion binding"/>
    <property type="evidence" value="ECO:0007669"/>
    <property type="project" value="UniProtKB-KW"/>
</dbReference>